<feature type="transmembrane region" description="Helical" evidence="6">
    <location>
        <begin position="340"/>
        <end position="369"/>
    </location>
</feature>
<dbReference type="STRING" id="84022.CACET_c25240"/>
<dbReference type="PATRIC" id="fig|84022.6.peg.2547"/>
<gene>
    <name evidence="7" type="ORF">CACET_c25240</name>
</gene>
<protein>
    <submittedName>
        <fullName evidence="7">Cell cycle protein</fullName>
    </submittedName>
</protein>
<dbReference type="GO" id="GO:0008360">
    <property type="term" value="P:regulation of cell shape"/>
    <property type="evidence" value="ECO:0007669"/>
    <property type="project" value="UniProtKB-KW"/>
</dbReference>
<feature type="transmembrane region" description="Helical" evidence="6">
    <location>
        <begin position="255"/>
        <end position="274"/>
    </location>
</feature>
<keyword evidence="2 6" id="KW-0812">Transmembrane</keyword>
<dbReference type="GO" id="GO:0032153">
    <property type="term" value="C:cell division site"/>
    <property type="evidence" value="ECO:0007669"/>
    <property type="project" value="TreeGrafter"/>
</dbReference>
<keyword evidence="3" id="KW-0133">Cell shape</keyword>
<dbReference type="Proteomes" id="UP000035704">
    <property type="component" value="Chromosome"/>
</dbReference>
<proteinExistence type="predicted"/>
<keyword evidence="5 6" id="KW-0472">Membrane</keyword>
<evidence type="ECO:0000256" key="3">
    <source>
        <dbReference type="ARBA" id="ARBA00022960"/>
    </source>
</evidence>
<dbReference type="GO" id="GO:0005886">
    <property type="term" value="C:plasma membrane"/>
    <property type="evidence" value="ECO:0007669"/>
    <property type="project" value="TreeGrafter"/>
</dbReference>
<accession>A0A0G3WEZ2</accession>
<name>A0A0G3WEZ2_9CLOT</name>
<evidence type="ECO:0000256" key="6">
    <source>
        <dbReference type="SAM" id="Phobius"/>
    </source>
</evidence>
<dbReference type="NCBIfam" id="NF038403">
    <property type="entry name" value="perm_prefix_1"/>
    <property type="match status" value="1"/>
</dbReference>
<dbReference type="GO" id="GO:0015648">
    <property type="term" value="F:lipid-linked peptidoglycan transporter activity"/>
    <property type="evidence" value="ECO:0007669"/>
    <property type="project" value="TreeGrafter"/>
</dbReference>
<feature type="transmembrane region" description="Helical" evidence="6">
    <location>
        <begin position="226"/>
        <end position="243"/>
    </location>
</feature>
<dbReference type="KEGG" id="cace:CACET_c25240"/>
<dbReference type="InterPro" id="IPR047928">
    <property type="entry name" value="Perm_prefix_1"/>
</dbReference>
<dbReference type="AlphaFoldDB" id="A0A0G3WEZ2"/>
<feature type="transmembrane region" description="Helical" evidence="6">
    <location>
        <begin position="140"/>
        <end position="158"/>
    </location>
</feature>
<sequence length="451" mass="49803">MNKCIIDFLDKVCGQIKYKNVLGNISEELKSHIYELAEGYIERGMSEDEAVQKSVNQMGDPVEIGKKLDKTYRPKTEWSIISLLSLMVLIGGIALFSIASDQASFMHLSHYVRSYLVYTLIGIGICTVCYFFDYTRLEKYSLPIFIGTIVFLFTIQKLGHQVNEVSYARIGGLTFNPVSIALPLWLLSFAGLVSRWATGSIKGMLKILGLASLAVLTLLAQPSFSSAVLLSSGLIIIITIAVMNKEFVGNRKRILISIYGGAALVMFSLLFRILRQGSYIANRLLVFLNPSLDPHGNGYINLLLNEVLSGAKFFGKSDNLYLTIEGINRIALPEANTDFIFAYIVGAFGWVVGISTIIVIVLAVIRMFLATRKIRHQYGKYLACSIISVFTLQALGNILMNVGMAPILGFSLPFISYGGTNFVANMALIGVLLGVYRRKDLVMAEQGQFNV</sequence>
<feature type="transmembrane region" description="Helical" evidence="6">
    <location>
        <begin position="381"/>
        <end position="402"/>
    </location>
</feature>
<dbReference type="RefSeq" id="WP_341410181.1">
    <property type="nucleotide sequence ID" value="NZ_CP009687.1"/>
</dbReference>
<dbReference type="EMBL" id="CP009687">
    <property type="protein sequence ID" value="AKL95969.1"/>
    <property type="molecule type" value="Genomic_DNA"/>
</dbReference>
<reference evidence="7 8" key="1">
    <citation type="submission" date="2014-10" db="EMBL/GenBank/DDBJ databases">
        <title>Genome sequence of Clostridium aceticum DSM 1496.</title>
        <authorList>
            <person name="Poehlein A."/>
            <person name="Schiel-Bengelsdorf B."/>
            <person name="Gottschalk G."/>
            <person name="Duerre P."/>
            <person name="Daniel R."/>
        </authorList>
    </citation>
    <scope>NUCLEOTIDE SEQUENCE [LARGE SCALE GENOMIC DNA]</scope>
    <source>
        <strain evidence="7 8">DSM 1496</strain>
    </source>
</reference>
<feature type="transmembrane region" description="Helical" evidence="6">
    <location>
        <begin position="178"/>
        <end position="197"/>
    </location>
</feature>
<dbReference type="GO" id="GO:0051301">
    <property type="term" value="P:cell division"/>
    <property type="evidence" value="ECO:0007669"/>
    <property type="project" value="InterPro"/>
</dbReference>
<dbReference type="Pfam" id="PF01098">
    <property type="entry name" value="FTSW_RODA_SPOVE"/>
    <property type="match status" value="1"/>
</dbReference>
<organism evidence="7 8">
    <name type="scientific">Clostridium aceticum</name>
    <dbReference type="NCBI Taxonomy" id="84022"/>
    <lineage>
        <taxon>Bacteria</taxon>
        <taxon>Bacillati</taxon>
        <taxon>Bacillota</taxon>
        <taxon>Clostridia</taxon>
        <taxon>Eubacteriales</taxon>
        <taxon>Clostridiaceae</taxon>
        <taxon>Clostridium</taxon>
    </lineage>
</organism>
<feature type="transmembrane region" description="Helical" evidence="6">
    <location>
        <begin position="414"/>
        <end position="436"/>
    </location>
</feature>
<evidence type="ECO:0000256" key="5">
    <source>
        <dbReference type="ARBA" id="ARBA00023136"/>
    </source>
</evidence>
<evidence type="ECO:0000313" key="7">
    <source>
        <dbReference type="EMBL" id="AKL95969.1"/>
    </source>
</evidence>
<keyword evidence="4 6" id="KW-1133">Transmembrane helix</keyword>
<evidence type="ECO:0000313" key="8">
    <source>
        <dbReference type="Proteomes" id="UP000035704"/>
    </source>
</evidence>
<feature type="transmembrane region" description="Helical" evidence="6">
    <location>
        <begin position="78"/>
        <end position="99"/>
    </location>
</feature>
<dbReference type="InterPro" id="IPR001182">
    <property type="entry name" value="FtsW/RodA"/>
</dbReference>
<evidence type="ECO:0000256" key="1">
    <source>
        <dbReference type="ARBA" id="ARBA00004141"/>
    </source>
</evidence>
<comment type="subcellular location">
    <subcellularLocation>
        <location evidence="1">Membrane</location>
        <topology evidence="1">Multi-pass membrane protein</topology>
    </subcellularLocation>
</comment>
<feature type="transmembrane region" description="Helical" evidence="6">
    <location>
        <begin position="111"/>
        <end position="133"/>
    </location>
</feature>
<keyword evidence="8" id="KW-1185">Reference proteome</keyword>
<dbReference type="PANTHER" id="PTHR30474:SF1">
    <property type="entry name" value="PEPTIDOGLYCAN GLYCOSYLTRANSFERASE MRDB"/>
    <property type="match status" value="1"/>
</dbReference>
<evidence type="ECO:0000256" key="2">
    <source>
        <dbReference type="ARBA" id="ARBA00022692"/>
    </source>
</evidence>
<evidence type="ECO:0000256" key="4">
    <source>
        <dbReference type="ARBA" id="ARBA00022989"/>
    </source>
</evidence>
<dbReference type="PANTHER" id="PTHR30474">
    <property type="entry name" value="CELL CYCLE PROTEIN"/>
    <property type="match status" value="1"/>
</dbReference>
<feature type="transmembrane region" description="Helical" evidence="6">
    <location>
        <begin position="204"/>
        <end position="220"/>
    </location>
</feature>